<keyword evidence="1" id="KW-0812">Transmembrane</keyword>
<dbReference type="EMBL" id="FNJB01000002">
    <property type="protein sequence ID" value="SDO31189.1"/>
    <property type="molecule type" value="Genomic_DNA"/>
</dbReference>
<dbReference type="Proteomes" id="UP000199651">
    <property type="component" value="Unassembled WGS sequence"/>
</dbReference>
<keyword evidence="1" id="KW-1133">Transmembrane helix</keyword>
<gene>
    <name evidence="2" type="ORF">SAMN05192558_102573</name>
</gene>
<keyword evidence="1" id="KW-0472">Membrane</keyword>
<evidence type="ECO:0000313" key="3">
    <source>
        <dbReference type="Proteomes" id="UP000199651"/>
    </source>
</evidence>
<feature type="transmembrane region" description="Helical" evidence="1">
    <location>
        <begin position="126"/>
        <end position="145"/>
    </location>
</feature>
<proteinExistence type="predicted"/>
<reference evidence="3" key="1">
    <citation type="submission" date="2016-10" db="EMBL/GenBank/DDBJ databases">
        <authorList>
            <person name="Varghese N."/>
            <person name="Submissions S."/>
        </authorList>
    </citation>
    <scope>NUCLEOTIDE SEQUENCE [LARGE SCALE GENOMIC DNA]</scope>
    <source>
        <strain evidence="3">IBRC-M 10655</strain>
    </source>
</reference>
<evidence type="ECO:0000256" key="1">
    <source>
        <dbReference type="SAM" id="Phobius"/>
    </source>
</evidence>
<dbReference type="AlphaFoldDB" id="A0A1H0II91"/>
<protein>
    <submittedName>
        <fullName evidence="2">Uncharacterized protein</fullName>
    </submittedName>
</protein>
<evidence type="ECO:0000313" key="2">
    <source>
        <dbReference type="EMBL" id="SDO31189.1"/>
    </source>
</evidence>
<dbReference type="STRING" id="504798.SAMN05421871_108272"/>
<sequence>MSALRLPDQFTPGALSATAATPTCCCCCCCCLASTLTTPIVLHGGLGRDLARVAERPERHKKARAYSVLVWFAALLATLLIAMNLTVSGEAFLVLVTAIVLMSAAAVASIASWAGSTRPVVPAARLVVGAFAFAGELIAGAFLVIQGFGYLLIGLVIVVISVAVAMKVYRS</sequence>
<feature type="transmembrane region" description="Helical" evidence="1">
    <location>
        <begin position="91"/>
        <end position="114"/>
    </location>
</feature>
<keyword evidence="3" id="KW-1185">Reference proteome</keyword>
<accession>A0A1H0II91</accession>
<feature type="transmembrane region" description="Helical" evidence="1">
    <location>
        <begin position="151"/>
        <end position="169"/>
    </location>
</feature>
<organism evidence="2 3">
    <name type="scientific">Actinokineospora alba</name>
    <dbReference type="NCBI Taxonomy" id="504798"/>
    <lineage>
        <taxon>Bacteria</taxon>
        <taxon>Bacillati</taxon>
        <taxon>Actinomycetota</taxon>
        <taxon>Actinomycetes</taxon>
        <taxon>Pseudonocardiales</taxon>
        <taxon>Pseudonocardiaceae</taxon>
        <taxon>Actinokineospora</taxon>
    </lineage>
</organism>
<dbReference type="RefSeq" id="WP_133794937.1">
    <property type="nucleotide sequence ID" value="NZ_FNDV01000008.1"/>
</dbReference>
<name>A0A1H0II91_9PSEU</name>
<feature type="transmembrane region" description="Helical" evidence="1">
    <location>
        <begin position="63"/>
        <end position="85"/>
    </location>
</feature>